<keyword evidence="9" id="KW-0251">Elongation factor</keyword>
<dbReference type="Pfam" id="PF00009">
    <property type="entry name" value="GTP_EFTU"/>
    <property type="match status" value="1"/>
</dbReference>
<dbReference type="Gene3D" id="3.30.70.2570">
    <property type="entry name" value="Elongation factor 4, C-terminal domain"/>
    <property type="match status" value="1"/>
</dbReference>
<comment type="subcellular location">
    <subcellularLocation>
        <location evidence="7">Cell membrane</location>
        <topology evidence="7">Peripheral membrane protein</topology>
        <orientation evidence="7">Cytoplasmic side</orientation>
    </subcellularLocation>
</comment>
<dbReference type="EMBL" id="BAAANN010000006">
    <property type="protein sequence ID" value="GAA1950443.1"/>
    <property type="molecule type" value="Genomic_DNA"/>
</dbReference>
<organism evidence="9 10">
    <name type="scientific">Amycolatopsis minnesotensis</name>
    <dbReference type="NCBI Taxonomy" id="337894"/>
    <lineage>
        <taxon>Bacteria</taxon>
        <taxon>Bacillati</taxon>
        <taxon>Actinomycetota</taxon>
        <taxon>Actinomycetes</taxon>
        <taxon>Pseudonocardiales</taxon>
        <taxon>Pseudonocardiaceae</taxon>
        <taxon>Amycolatopsis</taxon>
    </lineage>
</organism>
<keyword evidence="6 7" id="KW-0472">Membrane</keyword>
<dbReference type="PROSITE" id="PS00301">
    <property type="entry name" value="G_TR_1"/>
    <property type="match status" value="1"/>
</dbReference>
<dbReference type="PANTHER" id="PTHR43512:SF4">
    <property type="entry name" value="TRANSLATION FACTOR GUF1 HOMOLOG, CHLOROPLASTIC"/>
    <property type="match status" value="1"/>
</dbReference>
<dbReference type="EC" id="3.6.5.n1" evidence="7"/>
<dbReference type="Gene3D" id="2.40.30.10">
    <property type="entry name" value="Translation factors"/>
    <property type="match status" value="1"/>
</dbReference>
<keyword evidence="10" id="KW-1185">Reference proteome</keyword>
<dbReference type="PRINTS" id="PR00315">
    <property type="entry name" value="ELONGATNFCT"/>
</dbReference>
<evidence type="ECO:0000256" key="7">
    <source>
        <dbReference type="HAMAP-Rule" id="MF_00071"/>
    </source>
</evidence>
<name>A0ABN2QH13_9PSEU</name>
<dbReference type="Proteomes" id="UP001501116">
    <property type="component" value="Unassembled WGS sequence"/>
</dbReference>
<evidence type="ECO:0000313" key="9">
    <source>
        <dbReference type="EMBL" id="GAA1950443.1"/>
    </source>
</evidence>
<comment type="catalytic activity">
    <reaction evidence="7">
        <text>GTP + H2O = GDP + phosphate + H(+)</text>
        <dbReference type="Rhea" id="RHEA:19669"/>
        <dbReference type="ChEBI" id="CHEBI:15377"/>
        <dbReference type="ChEBI" id="CHEBI:15378"/>
        <dbReference type="ChEBI" id="CHEBI:37565"/>
        <dbReference type="ChEBI" id="CHEBI:43474"/>
        <dbReference type="ChEBI" id="CHEBI:58189"/>
        <dbReference type="EC" id="3.6.5.n1"/>
    </reaction>
</comment>
<reference evidence="9 10" key="1">
    <citation type="journal article" date="2019" name="Int. J. Syst. Evol. Microbiol.">
        <title>The Global Catalogue of Microorganisms (GCM) 10K type strain sequencing project: providing services to taxonomists for standard genome sequencing and annotation.</title>
        <authorList>
            <consortium name="The Broad Institute Genomics Platform"/>
            <consortium name="The Broad Institute Genome Sequencing Center for Infectious Disease"/>
            <person name="Wu L."/>
            <person name="Ma J."/>
        </authorList>
    </citation>
    <scope>NUCLEOTIDE SEQUENCE [LARGE SCALE GENOMIC DNA]</scope>
    <source>
        <strain evidence="9 10">JCM 14545</strain>
    </source>
</reference>
<dbReference type="Gene3D" id="3.30.70.870">
    <property type="entry name" value="Elongation Factor G (Translational Gtpase), domain 3"/>
    <property type="match status" value="1"/>
</dbReference>
<dbReference type="SMART" id="SM00838">
    <property type="entry name" value="EFG_C"/>
    <property type="match status" value="1"/>
</dbReference>
<protein>
    <recommendedName>
        <fullName evidence="7">Elongation factor 4</fullName>
        <shortName evidence="7">EF-4</shortName>
        <ecNumber evidence="7">3.6.5.n1</ecNumber>
    </recommendedName>
    <alternativeName>
        <fullName evidence="7">Ribosomal back-translocase LepA</fullName>
    </alternativeName>
</protein>
<comment type="similarity">
    <text evidence="1 7">Belongs to the TRAFAC class translation factor GTPase superfamily. Classic translation factor GTPase family. LepA subfamily.</text>
</comment>
<feature type="binding site" evidence="7">
    <location>
        <begin position="41"/>
        <end position="46"/>
    </location>
    <ligand>
        <name>GTP</name>
        <dbReference type="ChEBI" id="CHEBI:37565"/>
    </ligand>
</feature>
<sequence length="632" mass="69850">MDTLTPDFPRTTRVTAPRTFADDTFTPPELIRNFCIIAHIDHGKSTLADRMLQLTGVVEERAMRAQYLDRMDIERERGITIKAQNVRLPWRLDGQDHVLHLIDTPGHVDFTYEVSRALEACEGAILLVDAAQGIEAQTLANLYLALEKDLHIIPVLNKIDLPAADPDKYAAELAHIIGCEPTDVLRVSAKTGDGVKNLLDEAVRQVPPPVGDADAPARAMIFDSVYDTYRGVVTYIRVVDGTIVPRERIKMMSTGATHELLEVGIISPEPKPSKGLGVGEVGYLITGVKDVRQSKVGDTVTSERKGATDPLAGYREPKPMVYSGLYPVDGSDYPVLREALDKLQLNDAALDYEPETSVALGFGFRCGFLGLLHLEITRDRLEREFGLDLISTAPNVVYQVFLEDGGEVTVTNPSDWPTGAKISEVHEPLSKVTVIAPSEFIGAIMELCQGKRGQMLGMDYLSEDRVELRYNLPLAEIIFDFFDSLKSRTRGYASLDYEEAGEQASELVKVDILLQGEAVDAFSAIVHKDSAYGYGNKMATRLRELIPRQQFEVPIQAAIGARIIARETIRAIRKDVLAKCYGGDISRKRKLLEKQKEGKKRMKTVGRVEVPQEAFVAALSSEDPSDKGKGKK</sequence>
<dbReference type="SUPFAM" id="SSF50447">
    <property type="entry name" value="Translation proteins"/>
    <property type="match status" value="1"/>
</dbReference>
<dbReference type="InterPro" id="IPR027417">
    <property type="entry name" value="P-loop_NTPase"/>
</dbReference>
<dbReference type="CDD" id="cd03699">
    <property type="entry name" value="EF4_II"/>
    <property type="match status" value="1"/>
</dbReference>
<accession>A0ABN2QH13</accession>
<keyword evidence="5 7" id="KW-0342">GTP-binding</keyword>
<dbReference type="Pfam" id="PF00679">
    <property type="entry name" value="EFG_C"/>
    <property type="match status" value="1"/>
</dbReference>
<evidence type="ECO:0000259" key="8">
    <source>
        <dbReference type="PROSITE" id="PS51722"/>
    </source>
</evidence>
<dbReference type="NCBIfam" id="TIGR01393">
    <property type="entry name" value="lepA"/>
    <property type="match status" value="1"/>
</dbReference>
<dbReference type="InterPro" id="IPR031157">
    <property type="entry name" value="G_TR_CS"/>
</dbReference>
<gene>
    <name evidence="7 9" type="primary">lepA</name>
    <name evidence="9" type="ORF">GCM10009754_18900</name>
</gene>
<keyword evidence="4 7" id="KW-0648">Protein biosynthesis</keyword>
<evidence type="ECO:0000313" key="10">
    <source>
        <dbReference type="Proteomes" id="UP001501116"/>
    </source>
</evidence>
<comment type="caution">
    <text evidence="9">The sequence shown here is derived from an EMBL/GenBank/DDBJ whole genome shotgun (WGS) entry which is preliminary data.</text>
</comment>
<dbReference type="PANTHER" id="PTHR43512">
    <property type="entry name" value="TRANSLATION FACTOR GUF1-RELATED"/>
    <property type="match status" value="1"/>
</dbReference>
<dbReference type="SUPFAM" id="SSF54980">
    <property type="entry name" value="EF-G C-terminal domain-like"/>
    <property type="match status" value="2"/>
</dbReference>
<evidence type="ECO:0000256" key="5">
    <source>
        <dbReference type="ARBA" id="ARBA00023134"/>
    </source>
</evidence>
<dbReference type="InterPro" id="IPR000640">
    <property type="entry name" value="EFG_V-like"/>
</dbReference>
<dbReference type="HAMAP" id="MF_00071">
    <property type="entry name" value="LepA"/>
    <property type="match status" value="1"/>
</dbReference>
<dbReference type="Pfam" id="PF03144">
    <property type="entry name" value="GTP_EFTU_D2"/>
    <property type="match status" value="1"/>
</dbReference>
<dbReference type="InterPro" id="IPR005225">
    <property type="entry name" value="Small_GTP-bd"/>
</dbReference>
<dbReference type="GO" id="GO:0003746">
    <property type="term" value="F:translation elongation factor activity"/>
    <property type="evidence" value="ECO:0007669"/>
    <property type="project" value="UniProtKB-KW"/>
</dbReference>
<evidence type="ECO:0000256" key="1">
    <source>
        <dbReference type="ARBA" id="ARBA00005454"/>
    </source>
</evidence>
<dbReference type="NCBIfam" id="TIGR00231">
    <property type="entry name" value="small_GTP"/>
    <property type="match status" value="1"/>
</dbReference>
<dbReference type="InterPro" id="IPR035654">
    <property type="entry name" value="LepA_IV"/>
</dbReference>
<keyword evidence="2 7" id="KW-0547">Nucleotide-binding</keyword>
<keyword evidence="7" id="KW-1003">Cell membrane</keyword>
<dbReference type="Gene3D" id="3.30.70.240">
    <property type="match status" value="1"/>
</dbReference>
<dbReference type="Gene3D" id="3.40.50.300">
    <property type="entry name" value="P-loop containing nucleotide triphosphate hydrolases"/>
    <property type="match status" value="1"/>
</dbReference>
<dbReference type="InterPro" id="IPR004161">
    <property type="entry name" value="EFTu-like_2"/>
</dbReference>
<evidence type="ECO:0000256" key="4">
    <source>
        <dbReference type="ARBA" id="ARBA00022917"/>
    </source>
</evidence>
<evidence type="ECO:0000256" key="2">
    <source>
        <dbReference type="ARBA" id="ARBA00022741"/>
    </source>
</evidence>
<dbReference type="PROSITE" id="PS51722">
    <property type="entry name" value="G_TR_2"/>
    <property type="match status" value="1"/>
</dbReference>
<comment type="function">
    <text evidence="7">Required for accurate and efficient protein synthesis under certain stress conditions. May act as a fidelity factor of the translation reaction, by catalyzing a one-codon backward translocation of tRNAs on improperly translocated ribosomes. Back-translocation proceeds from a post-translocation (POST) complex to a pre-translocation (PRE) complex, thus giving elongation factor G a second chance to translocate the tRNAs correctly. Binds to ribosomes in a GTP-dependent manner.</text>
</comment>
<proteinExistence type="inferred from homology"/>
<dbReference type="InterPro" id="IPR013842">
    <property type="entry name" value="LepA_CTD"/>
</dbReference>
<evidence type="ECO:0000256" key="3">
    <source>
        <dbReference type="ARBA" id="ARBA00022801"/>
    </source>
</evidence>
<dbReference type="InterPro" id="IPR000795">
    <property type="entry name" value="T_Tr_GTP-bd_dom"/>
</dbReference>
<keyword evidence="3 7" id="KW-0378">Hydrolase</keyword>
<dbReference type="InterPro" id="IPR006297">
    <property type="entry name" value="EF-4"/>
</dbReference>
<dbReference type="InterPro" id="IPR009000">
    <property type="entry name" value="Transl_B-barrel_sf"/>
</dbReference>
<dbReference type="SUPFAM" id="SSF52540">
    <property type="entry name" value="P-loop containing nucleoside triphosphate hydrolases"/>
    <property type="match status" value="1"/>
</dbReference>
<dbReference type="InterPro" id="IPR035647">
    <property type="entry name" value="EFG_III/V"/>
</dbReference>
<feature type="binding site" evidence="7">
    <location>
        <begin position="157"/>
        <end position="160"/>
    </location>
    <ligand>
        <name>GTP</name>
        <dbReference type="ChEBI" id="CHEBI:37565"/>
    </ligand>
</feature>
<evidence type="ECO:0000256" key="6">
    <source>
        <dbReference type="ARBA" id="ARBA00023136"/>
    </source>
</evidence>
<dbReference type="CDD" id="cd03709">
    <property type="entry name" value="lepA_C"/>
    <property type="match status" value="1"/>
</dbReference>
<dbReference type="CDD" id="cd01890">
    <property type="entry name" value="LepA"/>
    <property type="match status" value="1"/>
</dbReference>
<dbReference type="InterPro" id="IPR038363">
    <property type="entry name" value="LepA_C_sf"/>
</dbReference>
<dbReference type="CDD" id="cd16260">
    <property type="entry name" value="EF4_III"/>
    <property type="match status" value="1"/>
</dbReference>
<feature type="domain" description="Tr-type G" evidence="8">
    <location>
        <begin position="29"/>
        <end position="210"/>
    </location>
</feature>
<dbReference type="Pfam" id="PF06421">
    <property type="entry name" value="LepA_C"/>
    <property type="match status" value="1"/>
</dbReference>